<feature type="compositionally biased region" description="Low complexity" evidence="1">
    <location>
        <begin position="27"/>
        <end position="42"/>
    </location>
</feature>
<dbReference type="eggNOG" id="ENOG5031GS8">
    <property type="taxonomic scope" value="Bacteria"/>
</dbReference>
<keyword evidence="2" id="KW-0472">Membrane</keyword>
<dbReference type="STRING" id="1245471.PCA10_39350"/>
<sequence>MHAGRLPTLFAAALLCSLAQAEEPQPQADANAIAPASSATAPAPDPLVAQLQHQLAESERQRGELSSQLETAGKERENAQLSRLRQENQRLKLQLKEAQALQPPRLLSEQQTWFAVGGGVALLSLATGLFARGGRRQRRQWIN</sequence>
<dbReference type="KEGG" id="pre:PCA10_39350"/>
<evidence type="ECO:0008006" key="6">
    <source>
        <dbReference type="Google" id="ProtNLM"/>
    </source>
</evidence>
<evidence type="ECO:0000256" key="2">
    <source>
        <dbReference type="SAM" id="Phobius"/>
    </source>
</evidence>
<evidence type="ECO:0000313" key="4">
    <source>
        <dbReference type="EMBL" id="BAN49667.1"/>
    </source>
</evidence>
<keyword evidence="2" id="KW-0812">Transmembrane</keyword>
<accession>S6AGX8</accession>
<feature type="region of interest" description="Disordered" evidence="1">
    <location>
        <begin position="53"/>
        <end position="82"/>
    </location>
</feature>
<gene>
    <name evidence="4" type="ORF">PCA10_39350</name>
</gene>
<name>S6AGX8_METRE</name>
<keyword evidence="3" id="KW-0732">Signal</keyword>
<dbReference type="PATRIC" id="fig|1245471.3.peg.3976"/>
<feature type="compositionally biased region" description="Basic and acidic residues" evidence="1">
    <location>
        <begin position="72"/>
        <end position="82"/>
    </location>
</feature>
<dbReference type="EMBL" id="AP013068">
    <property type="protein sequence ID" value="BAN49667.1"/>
    <property type="molecule type" value="Genomic_DNA"/>
</dbReference>
<dbReference type="HOGENOM" id="CLU_150656_0_0_6"/>
<evidence type="ECO:0000256" key="3">
    <source>
        <dbReference type="SAM" id="SignalP"/>
    </source>
</evidence>
<keyword evidence="5" id="KW-1185">Reference proteome</keyword>
<dbReference type="Proteomes" id="UP000015503">
    <property type="component" value="Chromosome"/>
</dbReference>
<evidence type="ECO:0000313" key="5">
    <source>
        <dbReference type="Proteomes" id="UP000015503"/>
    </source>
</evidence>
<keyword evidence="2" id="KW-1133">Transmembrane helix</keyword>
<organism evidence="4 5">
    <name type="scientific">Metapseudomonas resinovorans NBRC 106553</name>
    <dbReference type="NCBI Taxonomy" id="1245471"/>
    <lineage>
        <taxon>Bacteria</taxon>
        <taxon>Pseudomonadati</taxon>
        <taxon>Pseudomonadota</taxon>
        <taxon>Gammaproteobacteria</taxon>
        <taxon>Pseudomonadales</taxon>
        <taxon>Pseudomonadaceae</taxon>
        <taxon>Metapseudomonas</taxon>
    </lineage>
</organism>
<dbReference type="OrthoDB" id="7030625at2"/>
<reference evidence="4 5" key="1">
    <citation type="journal article" date="2013" name="Genome Announc.">
        <title>Complete Genome Sequence of the Carbazole Degrader Pseudomonas resinovorans Strain CA10 (NBRC 106553).</title>
        <authorList>
            <person name="Shintani M."/>
            <person name="Hosoyama A."/>
            <person name="Ohji S."/>
            <person name="Tsuchikane K."/>
            <person name="Takarada H."/>
            <person name="Yamazoe A."/>
            <person name="Fujita N."/>
            <person name="Nojiri H."/>
        </authorList>
    </citation>
    <scope>NUCLEOTIDE SEQUENCE [LARGE SCALE GENOMIC DNA]</scope>
    <source>
        <strain evidence="4 5">NBRC 106553</strain>
    </source>
</reference>
<feature type="chain" id="PRO_5004545577" description="Translation initiation factor 2" evidence="3">
    <location>
        <begin position="22"/>
        <end position="143"/>
    </location>
</feature>
<protein>
    <recommendedName>
        <fullName evidence="6">Translation initiation factor 2</fullName>
    </recommendedName>
</protein>
<feature type="transmembrane region" description="Helical" evidence="2">
    <location>
        <begin position="112"/>
        <end position="131"/>
    </location>
</feature>
<dbReference type="RefSeq" id="WP_016493802.1">
    <property type="nucleotide sequence ID" value="NC_021499.1"/>
</dbReference>
<feature type="signal peptide" evidence="3">
    <location>
        <begin position="1"/>
        <end position="21"/>
    </location>
</feature>
<dbReference type="AlphaFoldDB" id="S6AGX8"/>
<feature type="region of interest" description="Disordered" evidence="1">
    <location>
        <begin position="27"/>
        <end position="46"/>
    </location>
</feature>
<evidence type="ECO:0000256" key="1">
    <source>
        <dbReference type="SAM" id="MobiDB-lite"/>
    </source>
</evidence>
<proteinExistence type="predicted"/>